<dbReference type="Pfam" id="PF10080">
    <property type="entry name" value="FtrD-like"/>
    <property type="match status" value="1"/>
</dbReference>
<evidence type="ECO:0000313" key="3">
    <source>
        <dbReference type="EMBL" id="SNY43064.1"/>
    </source>
</evidence>
<dbReference type="AlphaFoldDB" id="A0A285I555"/>
<name>A0A285I555_9FIRM</name>
<keyword evidence="1" id="KW-0812">Transmembrane</keyword>
<dbReference type="STRING" id="1413210.U472_05265"/>
<sequence length="427" mass="48387">MLEILVLTLRDSLELAILSGLLFGFIYKIERKRLANYGYGGLSLALLFSALLVYSLNHLRIAKEIEIFLSFTGFVLTIVMIGWVCYQSNKYRRNSANSDKLQIESSLFSEIMVFLFTLYLGVKFETRLFLFPKKMAESEMLTTGINTALLLQYFGGVLGIILGIAFAFTLIKSHKKFTVVGSRNLIVLIYLINLVRLSILAFYGFIVKGIIIATPKMISKLAPFYNNIERFFYILVGVIVISLLINLFKKEGLPELKELNSAEARKIKAELKNKVFWAKTGIGVLLLCIALLGVNYIYANQEIELVPAIAIQLEDGQFIISKADLEDGEIHRYSYQTERGTLIKFFLIKKTDDAYGVVYDACEICGVAGYYQRDDEVVCKRCDVVMNKMTINFPGGCNPIPLPYGVDHDSIRIKLEDLLEREDFFAK</sequence>
<proteinExistence type="predicted"/>
<feature type="transmembrane region" description="Helical" evidence="1">
    <location>
        <begin position="67"/>
        <end position="86"/>
    </location>
</feature>
<feature type="transmembrane region" description="Helical" evidence="1">
    <location>
        <begin position="185"/>
        <end position="211"/>
    </location>
</feature>
<evidence type="ECO:0000259" key="2">
    <source>
        <dbReference type="Pfam" id="PF10080"/>
    </source>
</evidence>
<feature type="transmembrane region" description="Helical" evidence="1">
    <location>
        <begin position="36"/>
        <end position="55"/>
    </location>
</feature>
<feature type="transmembrane region" description="Helical" evidence="1">
    <location>
        <begin position="150"/>
        <end position="173"/>
    </location>
</feature>
<feature type="transmembrane region" description="Helical" evidence="1">
    <location>
        <begin position="107"/>
        <end position="130"/>
    </location>
</feature>
<keyword evidence="1" id="KW-0472">Membrane</keyword>
<dbReference type="InterPro" id="IPR018758">
    <property type="entry name" value="FtrD-like"/>
</dbReference>
<feature type="transmembrane region" description="Helical" evidence="1">
    <location>
        <begin position="231"/>
        <end position="248"/>
    </location>
</feature>
<reference evidence="4" key="1">
    <citation type="submission" date="2017-09" db="EMBL/GenBank/DDBJ databases">
        <authorList>
            <person name="Varghese N."/>
            <person name="Submissions S."/>
        </authorList>
    </citation>
    <scope>NUCLEOTIDE SEQUENCE [LARGE SCALE GENOMIC DNA]</scope>
    <source>
        <strain evidence="4">MSL47</strain>
    </source>
</reference>
<feature type="domain" description="Membrane iron-sulfur containing protein FtrD-like" evidence="2">
    <location>
        <begin position="325"/>
        <end position="425"/>
    </location>
</feature>
<gene>
    <name evidence="3" type="ORF">SAMN06265827_1317</name>
</gene>
<protein>
    <submittedName>
        <fullName evidence="3">Uncharacterized membrane protein</fullName>
    </submittedName>
</protein>
<organism evidence="3 4">
    <name type="scientific">Orenia metallireducens</name>
    <dbReference type="NCBI Taxonomy" id="1413210"/>
    <lineage>
        <taxon>Bacteria</taxon>
        <taxon>Bacillati</taxon>
        <taxon>Bacillota</taxon>
        <taxon>Clostridia</taxon>
        <taxon>Halanaerobiales</taxon>
        <taxon>Halobacteroidaceae</taxon>
        <taxon>Orenia</taxon>
    </lineage>
</organism>
<evidence type="ECO:0000256" key="1">
    <source>
        <dbReference type="SAM" id="Phobius"/>
    </source>
</evidence>
<dbReference type="EMBL" id="OBDZ01000031">
    <property type="protein sequence ID" value="SNY43064.1"/>
    <property type="molecule type" value="Genomic_DNA"/>
</dbReference>
<dbReference type="Proteomes" id="UP000219573">
    <property type="component" value="Unassembled WGS sequence"/>
</dbReference>
<accession>A0A285I555</accession>
<feature type="transmembrane region" description="Helical" evidence="1">
    <location>
        <begin position="12"/>
        <end position="29"/>
    </location>
</feature>
<keyword evidence="1" id="KW-1133">Transmembrane helix</keyword>
<keyword evidence="4" id="KW-1185">Reference proteome</keyword>
<evidence type="ECO:0000313" key="4">
    <source>
        <dbReference type="Proteomes" id="UP000219573"/>
    </source>
</evidence>
<feature type="transmembrane region" description="Helical" evidence="1">
    <location>
        <begin position="275"/>
        <end position="298"/>
    </location>
</feature>
<dbReference type="RefSeq" id="WP_172431983.1">
    <property type="nucleotide sequence ID" value="NZ_OBDZ01000031.1"/>
</dbReference>